<feature type="transmembrane region" description="Helical" evidence="8">
    <location>
        <begin position="88"/>
        <end position="104"/>
    </location>
</feature>
<dbReference type="AlphaFoldDB" id="A0A2H0UYI3"/>
<dbReference type="GO" id="GO:0009103">
    <property type="term" value="P:lipopolysaccharide biosynthetic process"/>
    <property type="evidence" value="ECO:0007669"/>
    <property type="project" value="UniProtKB-ARBA"/>
</dbReference>
<proteinExistence type="predicted"/>
<keyword evidence="2" id="KW-1003">Cell membrane</keyword>
<feature type="transmembrane region" description="Helical" evidence="8">
    <location>
        <begin position="325"/>
        <end position="347"/>
    </location>
</feature>
<keyword evidence="5 8" id="KW-0812">Transmembrane</keyword>
<dbReference type="InterPro" id="IPR050297">
    <property type="entry name" value="LipidA_mod_glycosyltrf_83"/>
</dbReference>
<evidence type="ECO:0000256" key="1">
    <source>
        <dbReference type="ARBA" id="ARBA00004651"/>
    </source>
</evidence>
<dbReference type="GO" id="GO:0005886">
    <property type="term" value="C:plasma membrane"/>
    <property type="evidence" value="ECO:0007669"/>
    <property type="project" value="UniProtKB-SubCell"/>
</dbReference>
<evidence type="ECO:0000256" key="8">
    <source>
        <dbReference type="SAM" id="Phobius"/>
    </source>
</evidence>
<comment type="subcellular location">
    <subcellularLocation>
        <location evidence="1">Cell membrane</location>
        <topology evidence="1">Multi-pass membrane protein</topology>
    </subcellularLocation>
</comment>
<feature type="transmembrane region" description="Helical" evidence="8">
    <location>
        <begin position="359"/>
        <end position="377"/>
    </location>
</feature>
<feature type="transmembrane region" description="Helical" evidence="8">
    <location>
        <begin position="404"/>
        <end position="421"/>
    </location>
</feature>
<evidence type="ECO:0000256" key="4">
    <source>
        <dbReference type="ARBA" id="ARBA00022679"/>
    </source>
</evidence>
<evidence type="ECO:0000256" key="5">
    <source>
        <dbReference type="ARBA" id="ARBA00022692"/>
    </source>
</evidence>
<evidence type="ECO:0000256" key="6">
    <source>
        <dbReference type="ARBA" id="ARBA00022989"/>
    </source>
</evidence>
<gene>
    <name evidence="10" type="ORF">COU02_00795</name>
</gene>
<comment type="caution">
    <text evidence="10">The sequence shown here is derived from an EMBL/GenBank/DDBJ whole genome shotgun (WGS) entry which is preliminary data.</text>
</comment>
<dbReference type="Pfam" id="PF13231">
    <property type="entry name" value="PMT_2"/>
    <property type="match status" value="1"/>
</dbReference>
<keyword evidence="6 8" id="KW-1133">Transmembrane helix</keyword>
<dbReference type="GO" id="GO:0016763">
    <property type="term" value="F:pentosyltransferase activity"/>
    <property type="evidence" value="ECO:0007669"/>
    <property type="project" value="TreeGrafter"/>
</dbReference>
<feature type="transmembrane region" description="Helical" evidence="8">
    <location>
        <begin position="296"/>
        <end position="313"/>
    </location>
</feature>
<feature type="transmembrane region" description="Helical" evidence="8">
    <location>
        <begin position="116"/>
        <end position="134"/>
    </location>
</feature>
<keyword evidence="7 8" id="KW-0472">Membrane</keyword>
<evidence type="ECO:0000259" key="9">
    <source>
        <dbReference type="Pfam" id="PF13231"/>
    </source>
</evidence>
<evidence type="ECO:0000256" key="2">
    <source>
        <dbReference type="ARBA" id="ARBA00022475"/>
    </source>
</evidence>
<evidence type="ECO:0000313" key="10">
    <source>
        <dbReference type="EMBL" id="PIR91269.1"/>
    </source>
</evidence>
<feature type="domain" description="Glycosyltransferase RgtA/B/C/D-like" evidence="9">
    <location>
        <begin position="68"/>
        <end position="226"/>
    </location>
</feature>
<evidence type="ECO:0000256" key="7">
    <source>
        <dbReference type="ARBA" id="ARBA00023136"/>
    </source>
</evidence>
<feature type="transmembrane region" description="Helical" evidence="8">
    <location>
        <begin position="66"/>
        <end position="83"/>
    </location>
</feature>
<dbReference type="PANTHER" id="PTHR33908:SF11">
    <property type="entry name" value="MEMBRANE PROTEIN"/>
    <property type="match status" value="1"/>
</dbReference>
<accession>A0A2H0UYI3</accession>
<name>A0A2H0UYI3_9BACT</name>
<feature type="transmembrane region" description="Helical" evidence="8">
    <location>
        <begin position="216"/>
        <end position="238"/>
    </location>
</feature>
<reference evidence="11" key="1">
    <citation type="submission" date="2017-09" db="EMBL/GenBank/DDBJ databases">
        <title>Depth-based differentiation of microbial function through sediment-hosted aquifers and enrichment of novel symbionts in the deep terrestrial subsurface.</title>
        <authorList>
            <person name="Probst A.J."/>
            <person name="Ladd B."/>
            <person name="Jarett J.K."/>
            <person name="Geller-Mcgrath D.E."/>
            <person name="Sieber C.M.K."/>
            <person name="Emerson J.B."/>
            <person name="Anantharaman K."/>
            <person name="Thomas B.C."/>
            <person name="Malmstrom R."/>
            <person name="Stieglmeier M."/>
            <person name="Klingl A."/>
            <person name="Woyke T."/>
            <person name="Ryan C.M."/>
            <person name="Banfield J.F."/>
        </authorList>
    </citation>
    <scope>NUCLEOTIDE SEQUENCE [LARGE SCALE GENOMIC DNA]</scope>
</reference>
<feature type="transmembrane region" description="Helical" evidence="8">
    <location>
        <begin position="180"/>
        <end position="204"/>
    </location>
</feature>
<organism evidence="10 11">
    <name type="scientific">bacterium (Candidatus Gribaldobacteria) CG10_big_fil_rev_8_21_14_0_10_37_46</name>
    <dbReference type="NCBI Taxonomy" id="2014276"/>
    <lineage>
        <taxon>Bacteria</taxon>
        <taxon>Candidatus Gribaldobacteria</taxon>
    </lineage>
</organism>
<dbReference type="PANTHER" id="PTHR33908">
    <property type="entry name" value="MANNOSYLTRANSFERASE YKCB-RELATED"/>
    <property type="match status" value="1"/>
</dbReference>
<sequence length="550" mass="63035">MEKNLQYIIFLLIILAIAAFFRLWQLNSIPPGLYPDVAMNGNDALESSKTGNFKLFYPENNGREGLMIWLIAFSFSIFGVSVWSIKIVAALIGILTVLGLYLLIKELLTLATSDKRQATSIALLSSFFLAISFWHVNFSRIGFRAILVPFGLVFLFYFLFQGFRTKKVSNFIFSGLFFGLGFYTYIAFRLTPLLVLLILIPWWLIYKKENQRKKFWLFAICFLLFAILVALPIGIYFLNHPQNFISRTGDVSVFSQDYNPPFSQILALGKSLASHLSMFNFYGDQNWRHNFAGSPILSWPIGILFLIGVFISLKELISSIKNKNLSLVTCHLSLLCWFFVMLLPGILTYEGIPHALRTIGVIPVVYIFAGLGGWRVYEKFKQKLMNFVHLRPSLSLGYTKSQKLLLVACCLFLVVISFSEFDKYFKKWGQNPEVKNAFSTDYVEIGNYLNSLSSKTQKYVIVNQPGVPVPYPNGIPMPAQTIMFIERTKFKEPQAIYLLPENINQLEIKKEEGVVVLMRYDENLFNELLKRFPKGEVSQKNEIQIFKISP</sequence>
<dbReference type="EMBL" id="PFAU01000018">
    <property type="protein sequence ID" value="PIR91269.1"/>
    <property type="molecule type" value="Genomic_DNA"/>
</dbReference>
<keyword evidence="4" id="KW-0808">Transferase</keyword>
<feature type="transmembrane region" description="Helical" evidence="8">
    <location>
        <begin position="7"/>
        <end position="24"/>
    </location>
</feature>
<protein>
    <recommendedName>
        <fullName evidence="9">Glycosyltransferase RgtA/B/C/D-like domain-containing protein</fullName>
    </recommendedName>
</protein>
<dbReference type="Proteomes" id="UP000230882">
    <property type="component" value="Unassembled WGS sequence"/>
</dbReference>
<keyword evidence="3" id="KW-0328">Glycosyltransferase</keyword>
<feature type="transmembrane region" description="Helical" evidence="8">
    <location>
        <begin position="141"/>
        <end position="160"/>
    </location>
</feature>
<dbReference type="InterPro" id="IPR038731">
    <property type="entry name" value="RgtA/B/C-like"/>
</dbReference>
<evidence type="ECO:0000256" key="3">
    <source>
        <dbReference type="ARBA" id="ARBA00022676"/>
    </source>
</evidence>
<evidence type="ECO:0000313" key="11">
    <source>
        <dbReference type="Proteomes" id="UP000230882"/>
    </source>
</evidence>